<dbReference type="GO" id="GO:0005829">
    <property type="term" value="C:cytosol"/>
    <property type="evidence" value="ECO:0007669"/>
    <property type="project" value="TreeGrafter"/>
</dbReference>
<evidence type="ECO:0000256" key="1">
    <source>
        <dbReference type="ARBA" id="ARBA00022676"/>
    </source>
</evidence>
<dbReference type="SUPFAM" id="SSF53756">
    <property type="entry name" value="UDP-Glycosyltransferase/glycogen phosphorylase"/>
    <property type="match status" value="1"/>
</dbReference>
<evidence type="ECO:0000313" key="3">
    <source>
        <dbReference type="EMBL" id="ABF76290.1"/>
    </source>
</evidence>
<dbReference type="PANTHER" id="PTHR30160">
    <property type="entry name" value="TETRAACYLDISACCHARIDE 4'-KINASE-RELATED"/>
    <property type="match status" value="1"/>
</dbReference>
<dbReference type="AlphaFoldDB" id="A0A0H2XNM9"/>
<dbReference type="GO" id="GO:0008713">
    <property type="term" value="F:ADP-heptose-lipopolysaccharide heptosyltransferase activity"/>
    <property type="evidence" value="ECO:0007669"/>
    <property type="project" value="TreeGrafter"/>
</dbReference>
<keyword evidence="2 3" id="KW-0808">Transferase</keyword>
<dbReference type="EMBL" id="CP000378">
    <property type="protein sequence ID" value="ABF76290.1"/>
    <property type="molecule type" value="Genomic_DNA"/>
</dbReference>
<organism evidence="3">
    <name type="scientific">Burkholderia orbicola (strain AU 1054)</name>
    <dbReference type="NCBI Taxonomy" id="331271"/>
    <lineage>
        <taxon>Bacteria</taxon>
        <taxon>Pseudomonadati</taxon>
        <taxon>Pseudomonadota</taxon>
        <taxon>Betaproteobacteria</taxon>
        <taxon>Burkholderiales</taxon>
        <taxon>Burkholderiaceae</taxon>
        <taxon>Burkholderia</taxon>
        <taxon>Burkholderia cepacia complex</taxon>
        <taxon>Burkholderia orbicola</taxon>
    </lineage>
</organism>
<keyword evidence="1" id="KW-0328">Glycosyltransferase</keyword>
<proteinExistence type="predicted"/>
<dbReference type="CDD" id="cd03789">
    <property type="entry name" value="GT9_LPS_heptosyltransferase"/>
    <property type="match status" value="1"/>
</dbReference>
<dbReference type="HOGENOM" id="CLU_038371_0_3_4"/>
<dbReference type="InterPro" id="IPR051199">
    <property type="entry name" value="LPS_LOS_Heptosyltrfase"/>
</dbReference>
<protein>
    <submittedName>
        <fullName evidence="3">Glycosyl transferase, family 9</fullName>
    </submittedName>
</protein>
<dbReference type="InterPro" id="IPR002201">
    <property type="entry name" value="Glyco_trans_9"/>
</dbReference>
<dbReference type="GO" id="GO:0009244">
    <property type="term" value="P:lipopolysaccharide core region biosynthetic process"/>
    <property type="evidence" value="ECO:0007669"/>
    <property type="project" value="TreeGrafter"/>
</dbReference>
<gene>
    <name evidence="3" type="ordered locus">Bcen_1384</name>
</gene>
<dbReference type="Gene3D" id="3.40.50.2000">
    <property type="entry name" value="Glycogen Phosphorylase B"/>
    <property type="match status" value="2"/>
</dbReference>
<name>A0A0H2XNM9_BURO1</name>
<reference evidence="3" key="1">
    <citation type="submission" date="2006-05" db="EMBL/GenBank/DDBJ databases">
        <title>Complete sequence of chromosome 1 of Burkholderia cenocepacia AU 1054.</title>
        <authorList>
            <consortium name="US DOE Joint Genome Institute"/>
            <person name="Copeland A."/>
            <person name="Lucas S."/>
            <person name="Lapidus A."/>
            <person name="Barry K."/>
            <person name="Detter J.C."/>
            <person name="Glavina del Rio T."/>
            <person name="Hammon N."/>
            <person name="Israni S."/>
            <person name="Dalin E."/>
            <person name="Tice H."/>
            <person name="Pitluck S."/>
            <person name="Chain P."/>
            <person name="Malfatti S."/>
            <person name="Shin M."/>
            <person name="Vergez L."/>
            <person name="Schmutz J."/>
            <person name="Larimer F."/>
            <person name="Land M."/>
            <person name="Hauser L."/>
            <person name="Kyrpides N."/>
            <person name="Lykidis A."/>
            <person name="LiPuma J.J."/>
            <person name="Konstantinidis K."/>
            <person name="Tiedje J.M."/>
            <person name="Richardson P."/>
        </authorList>
    </citation>
    <scope>NUCLEOTIDE SEQUENCE [LARGE SCALE GENOMIC DNA]</scope>
    <source>
        <strain evidence="3">AU 1054</strain>
    </source>
</reference>
<dbReference type="Pfam" id="PF01075">
    <property type="entry name" value="Glyco_transf_9"/>
    <property type="match status" value="1"/>
</dbReference>
<evidence type="ECO:0000256" key="2">
    <source>
        <dbReference type="ARBA" id="ARBA00022679"/>
    </source>
</evidence>
<sequence>MSTAWSRARRILCVRLDSIGDVLMTTPALRALKESGADRQLTLLTSRTGAALAKHLPMVDDVWSYDAPWVKHPDVRGDPVADLDMIDRLLAGRFDAAVIFTVYSQNPLPAAMMCWLAGIPLRLAHCRENPYELLTDRVPETEPESHVRHEVARQLALVRAIGAKTSDWRMAFEPGDAARRAVHARLQAALQRIGGAREPGATRARWLVVHPGATAASRRWPAERFGEAAAAVAPLFDGIAVTGSADERALVDAVCERAGPRAVPLAGVLPLGELGALVETADLLLSNNSGPVHLAAALGTPVVDLYALTNPQHTPWRVPHRVLNVDVPCRNCYRSVCNQPGHPCLRGVSVDDVAAAVHALLRGRARHAQRAAEWAAAHDEGEPVAAHASNVIPFAHVITRN</sequence>
<dbReference type="PANTHER" id="PTHR30160:SF1">
    <property type="entry name" value="LIPOPOLYSACCHARIDE 1,2-N-ACETYLGLUCOSAMINETRANSFERASE-RELATED"/>
    <property type="match status" value="1"/>
</dbReference>
<accession>A0A0H2XNM9</accession>